<keyword evidence="1" id="KW-1133">Transmembrane helix</keyword>
<evidence type="ECO:0000313" key="3">
    <source>
        <dbReference type="Proteomes" id="UP001524478"/>
    </source>
</evidence>
<gene>
    <name evidence="2" type="ORF">NE686_01270</name>
</gene>
<dbReference type="Proteomes" id="UP001524478">
    <property type="component" value="Unassembled WGS sequence"/>
</dbReference>
<accession>A0ABT1S5G3</accession>
<evidence type="ECO:0000256" key="1">
    <source>
        <dbReference type="SAM" id="Phobius"/>
    </source>
</evidence>
<keyword evidence="3" id="KW-1185">Reference proteome</keyword>
<name>A0ABT1S5G3_9FIRM</name>
<keyword evidence="1" id="KW-0472">Membrane</keyword>
<organism evidence="2 3">
    <name type="scientific">Tissierella carlieri</name>
    <dbReference type="NCBI Taxonomy" id="689904"/>
    <lineage>
        <taxon>Bacteria</taxon>
        <taxon>Bacillati</taxon>
        <taxon>Bacillota</taxon>
        <taxon>Tissierellia</taxon>
        <taxon>Tissierellales</taxon>
        <taxon>Tissierellaceae</taxon>
        <taxon>Tissierella</taxon>
    </lineage>
</organism>
<comment type="caution">
    <text evidence="2">The sequence shown here is derived from an EMBL/GenBank/DDBJ whole genome shotgun (WGS) entry which is preliminary data.</text>
</comment>
<sequence>MDIKNDPIYQEETIREKARLDEIERRKKLDGEKKKNEQNKNLIKYLIIGISFLIFLYITVYTPFSNMFK</sequence>
<protein>
    <submittedName>
        <fullName evidence="2">Uncharacterized protein</fullName>
    </submittedName>
</protein>
<keyword evidence="1" id="KW-0812">Transmembrane</keyword>
<reference evidence="2 3" key="1">
    <citation type="submission" date="2022-06" db="EMBL/GenBank/DDBJ databases">
        <title>Isolation of gut microbiota from human fecal samples.</title>
        <authorList>
            <person name="Pamer E.G."/>
            <person name="Barat B."/>
            <person name="Waligurski E."/>
            <person name="Medina S."/>
            <person name="Paddock L."/>
            <person name="Mostad J."/>
        </authorList>
    </citation>
    <scope>NUCLEOTIDE SEQUENCE [LARGE SCALE GENOMIC DNA]</scope>
    <source>
        <strain evidence="2 3">DFI.7.95</strain>
    </source>
</reference>
<feature type="transmembrane region" description="Helical" evidence="1">
    <location>
        <begin position="42"/>
        <end position="64"/>
    </location>
</feature>
<dbReference type="EMBL" id="JANGAC010000001">
    <property type="protein sequence ID" value="MCQ4921701.1"/>
    <property type="molecule type" value="Genomic_DNA"/>
</dbReference>
<dbReference type="RefSeq" id="WP_256310181.1">
    <property type="nucleotide sequence ID" value="NZ_JANGAC010000001.1"/>
</dbReference>
<evidence type="ECO:0000313" key="2">
    <source>
        <dbReference type="EMBL" id="MCQ4921701.1"/>
    </source>
</evidence>
<proteinExistence type="predicted"/>